<protein>
    <submittedName>
        <fullName evidence="3">Lasso peptide biosynthesis B2 protein</fullName>
    </submittedName>
</protein>
<feature type="region of interest" description="Disordered" evidence="1">
    <location>
        <begin position="65"/>
        <end position="99"/>
    </location>
</feature>
<dbReference type="Proteomes" id="UP000675747">
    <property type="component" value="Unassembled WGS sequence"/>
</dbReference>
<dbReference type="NCBIfam" id="NF033537">
    <property type="entry name" value="lasso_biosyn_B2"/>
    <property type="match status" value="1"/>
</dbReference>
<gene>
    <name evidence="4" type="ORF">KB893_006790</name>
    <name evidence="3" type="ORF">KB893_08185</name>
</gene>
<evidence type="ECO:0000259" key="2">
    <source>
        <dbReference type="Pfam" id="PF13471"/>
    </source>
</evidence>
<evidence type="ECO:0000256" key="1">
    <source>
        <dbReference type="SAM" id="MobiDB-lite"/>
    </source>
</evidence>
<dbReference type="Pfam" id="PF13471">
    <property type="entry name" value="Transglut_core3"/>
    <property type="match status" value="1"/>
</dbReference>
<evidence type="ECO:0000313" key="4">
    <source>
        <dbReference type="EMBL" id="MBS7456838.1"/>
    </source>
</evidence>
<proteinExistence type="predicted"/>
<reference evidence="3" key="2">
    <citation type="submission" date="2021-04" db="EMBL/GenBank/DDBJ databases">
        <authorList>
            <person name="Karlyshev A.V."/>
        </authorList>
    </citation>
    <scope>NUCLEOTIDE SEQUENCE</scope>
    <source>
        <strain evidence="3">LMG 29479</strain>
    </source>
</reference>
<dbReference type="AlphaFoldDB" id="A0A8J8AXC4"/>
<evidence type="ECO:0000313" key="5">
    <source>
        <dbReference type="Proteomes" id="UP000675747"/>
    </source>
</evidence>
<comment type="caution">
    <text evidence="3">The sequence shown here is derived from an EMBL/GenBank/DDBJ whole genome shotgun (WGS) entry which is preliminary data.</text>
</comment>
<dbReference type="InterPro" id="IPR032708">
    <property type="entry name" value="McjB_C"/>
</dbReference>
<reference evidence="4 5" key="1">
    <citation type="journal article" date="2021" name="Microbiol. Resour. Announc.">
        <title>Draft Genome Sequence of Coralloluteibacterium stylophorae LMG 29479T.</title>
        <authorList>
            <person name="Karlyshev A.V."/>
            <person name="Kudryashova E.B."/>
            <person name="Ariskina E.V."/>
            <person name="Conroy A.P."/>
            <person name="Abidueva E.Y."/>
        </authorList>
    </citation>
    <scope>NUCLEOTIDE SEQUENCE [LARGE SCALE GENOMIC DNA]</scope>
    <source>
        <strain evidence="4 5">LMG 29479</strain>
    </source>
</reference>
<organism evidence="3">
    <name type="scientific">Coralloluteibacterium stylophorae</name>
    <dbReference type="NCBI Taxonomy" id="1776034"/>
    <lineage>
        <taxon>Bacteria</taxon>
        <taxon>Pseudomonadati</taxon>
        <taxon>Pseudomonadota</taxon>
        <taxon>Gammaproteobacteria</taxon>
        <taxon>Lysobacterales</taxon>
        <taxon>Lysobacteraceae</taxon>
        <taxon>Coralloluteibacterium</taxon>
    </lineage>
</organism>
<name>A0A8J8AXC4_9GAMM</name>
<keyword evidence="5" id="KW-1185">Reference proteome</keyword>
<sequence length="230" mass="25293">MTRLGLHHDLSFCRADGRLIFLDIRNDRYFRLADDLQTAFLEHMDGRQAPDGQLRRLVQQNILVEGPDRPGHPTEVSVTRPTRSAIEGPGAESGQRRSTSDPVAVLDTFAAVCSTQLQLRTRPLQGILARLVSLRIRRAAHAITSDADASRALDAAATFRAARPFVPVQTCCLVDSIAMVRFLAKRGIHADLVFGVAGQPFAAHCWVQHRDIVLNDSVGHVSAHTPIRVV</sequence>
<dbReference type="EMBL" id="JAGQFT010000055">
    <property type="protein sequence ID" value="MBR0562491.1"/>
    <property type="molecule type" value="Genomic_DNA"/>
</dbReference>
<feature type="domain" description="Microcin J25-processing protein McjB C-terminal" evidence="2">
    <location>
        <begin position="124"/>
        <end position="228"/>
    </location>
</feature>
<accession>A0A8J8AXC4</accession>
<dbReference type="RefSeq" id="WP_211926433.1">
    <property type="nucleotide sequence ID" value="NZ_JAGQFT020000004.1"/>
</dbReference>
<dbReference type="EMBL" id="JAGQFT020000004">
    <property type="protein sequence ID" value="MBS7456838.1"/>
    <property type="molecule type" value="Genomic_DNA"/>
</dbReference>
<dbReference type="InterPro" id="IPR053521">
    <property type="entry name" value="McjB-like"/>
</dbReference>
<evidence type="ECO:0000313" key="3">
    <source>
        <dbReference type="EMBL" id="MBR0562491.1"/>
    </source>
</evidence>